<sequence>MWISPARPDKELACFFPVIRMDVRLWCMQTYVLSGRKEGLREAFHLFGMRLSFLFLPRDQFPSPEYISMDFGFEATHVEQLNSSSPQRHAVSARQVRFSAQPATGALTSLNIFGDELGALNAFVMSSSLAWRLTDFRYILEWVPKRQRHQNEGEGEAVKGKGESGDCFSGASPGTCARRRPEEIRRKFGELRATSKTGTIVEVKIRGKK</sequence>
<evidence type="ECO:0000313" key="2">
    <source>
        <dbReference type="EMBL" id="KAJ7362507.1"/>
    </source>
</evidence>
<accession>A0AAD7ALS3</accession>
<evidence type="ECO:0000313" key="3">
    <source>
        <dbReference type="Proteomes" id="UP001218218"/>
    </source>
</evidence>
<feature type="region of interest" description="Disordered" evidence="1">
    <location>
        <begin position="149"/>
        <end position="181"/>
    </location>
</feature>
<protein>
    <submittedName>
        <fullName evidence="2">Uncharacterized protein</fullName>
    </submittedName>
</protein>
<name>A0AAD7ALS3_9AGAR</name>
<keyword evidence="3" id="KW-1185">Reference proteome</keyword>
<dbReference type="EMBL" id="JARIHO010000004">
    <property type="protein sequence ID" value="KAJ7362507.1"/>
    <property type="molecule type" value="Genomic_DNA"/>
</dbReference>
<dbReference type="Proteomes" id="UP001218218">
    <property type="component" value="Unassembled WGS sequence"/>
</dbReference>
<reference evidence="2" key="1">
    <citation type="submission" date="2023-03" db="EMBL/GenBank/DDBJ databases">
        <title>Massive genome expansion in bonnet fungi (Mycena s.s.) driven by repeated elements and novel gene families across ecological guilds.</title>
        <authorList>
            <consortium name="Lawrence Berkeley National Laboratory"/>
            <person name="Harder C.B."/>
            <person name="Miyauchi S."/>
            <person name="Viragh M."/>
            <person name="Kuo A."/>
            <person name="Thoen E."/>
            <person name="Andreopoulos B."/>
            <person name="Lu D."/>
            <person name="Skrede I."/>
            <person name="Drula E."/>
            <person name="Henrissat B."/>
            <person name="Morin E."/>
            <person name="Kohler A."/>
            <person name="Barry K."/>
            <person name="LaButti K."/>
            <person name="Morin E."/>
            <person name="Salamov A."/>
            <person name="Lipzen A."/>
            <person name="Mereny Z."/>
            <person name="Hegedus B."/>
            <person name="Baldrian P."/>
            <person name="Stursova M."/>
            <person name="Weitz H."/>
            <person name="Taylor A."/>
            <person name="Grigoriev I.V."/>
            <person name="Nagy L.G."/>
            <person name="Martin F."/>
            <person name="Kauserud H."/>
        </authorList>
    </citation>
    <scope>NUCLEOTIDE SEQUENCE</scope>
    <source>
        <strain evidence="2">CBHHK002</strain>
    </source>
</reference>
<proteinExistence type="predicted"/>
<comment type="caution">
    <text evidence="2">The sequence shown here is derived from an EMBL/GenBank/DDBJ whole genome shotgun (WGS) entry which is preliminary data.</text>
</comment>
<dbReference type="AlphaFoldDB" id="A0AAD7ALS3"/>
<feature type="compositionally biased region" description="Basic and acidic residues" evidence="1">
    <location>
        <begin position="149"/>
        <end position="164"/>
    </location>
</feature>
<organism evidence="2 3">
    <name type="scientific">Mycena albidolilacea</name>
    <dbReference type="NCBI Taxonomy" id="1033008"/>
    <lineage>
        <taxon>Eukaryota</taxon>
        <taxon>Fungi</taxon>
        <taxon>Dikarya</taxon>
        <taxon>Basidiomycota</taxon>
        <taxon>Agaricomycotina</taxon>
        <taxon>Agaricomycetes</taxon>
        <taxon>Agaricomycetidae</taxon>
        <taxon>Agaricales</taxon>
        <taxon>Marasmiineae</taxon>
        <taxon>Mycenaceae</taxon>
        <taxon>Mycena</taxon>
    </lineage>
</organism>
<gene>
    <name evidence="2" type="ORF">DFH08DRAFT_930822</name>
</gene>
<evidence type="ECO:0000256" key="1">
    <source>
        <dbReference type="SAM" id="MobiDB-lite"/>
    </source>
</evidence>